<evidence type="ECO:0000313" key="2">
    <source>
        <dbReference type="EMBL" id="KAH9827873.1"/>
    </source>
</evidence>
<accession>A0A9W7W2H2</accession>
<reference evidence="2 3" key="1">
    <citation type="journal article" date="2018" name="IMA Fungus">
        <title>IMA Genome-F 10: Nine draft genome sequences of Claviceps purpurea s.lat., including C. arundinis, C. humidiphila, and C. cf. spartinae, pseudomolecules for the pitch canker pathogen Fusarium circinatum, draft genome of Davidsoniella eucalypti, Grosmannia galeiformis, Quambalaria eucalypti, and Teratosphaeria destructans.</title>
        <authorList>
            <person name="Wingfield B.D."/>
            <person name="Liu M."/>
            <person name="Nguyen H.D."/>
            <person name="Lane F.A."/>
            <person name="Morgan S.W."/>
            <person name="De Vos L."/>
            <person name="Wilken P.M."/>
            <person name="Duong T.A."/>
            <person name="Aylward J."/>
            <person name="Coetzee M.P."/>
            <person name="Dadej K."/>
            <person name="De Beer Z.W."/>
            <person name="Findlay W."/>
            <person name="Havenga M."/>
            <person name="Kolarik M."/>
            <person name="Menzies J.G."/>
            <person name="Naidoo K."/>
            <person name="Pochopski O."/>
            <person name="Shoukouhi P."/>
            <person name="Santana Q.C."/>
            <person name="Seifert K.A."/>
            <person name="Soal N."/>
            <person name="Steenkamp E.T."/>
            <person name="Tatham C.T."/>
            <person name="van der Nest M.A."/>
            <person name="Wingfield M.J."/>
        </authorList>
    </citation>
    <scope>NUCLEOTIDE SEQUENCE [LARGE SCALE GENOMIC DNA]</scope>
    <source>
        <strain evidence="2">CMW44962</strain>
    </source>
</reference>
<sequence>MPSPWNDATDRQLLLTIIHLTAPSLPKWDQVATMMGDGFTAESVRQHFQKLRKEAKAQLGEPDRVTPGAGGPKGTPRKSAACETAGGTPSKSTGKRKSKTNTAVDPEDADEHASPTKKIKAEPAQDDEDDFA</sequence>
<dbReference type="SUPFAM" id="SSF46689">
    <property type="entry name" value="Homeodomain-like"/>
    <property type="match status" value="1"/>
</dbReference>
<reference evidence="2 3" key="2">
    <citation type="journal article" date="2021" name="Curr. Genet.">
        <title>Genetic response to nitrogen starvation in the aggressive Eucalyptus foliar pathogen Teratosphaeria destructans.</title>
        <authorList>
            <person name="Havenga M."/>
            <person name="Wingfield B.D."/>
            <person name="Wingfield M.J."/>
            <person name="Dreyer L.L."/>
            <person name="Roets F."/>
            <person name="Aylward J."/>
        </authorList>
    </citation>
    <scope>NUCLEOTIDE SEQUENCE [LARGE SCALE GENOMIC DNA]</scope>
    <source>
        <strain evidence="2">CMW44962</strain>
    </source>
</reference>
<evidence type="ECO:0008006" key="4">
    <source>
        <dbReference type="Google" id="ProtNLM"/>
    </source>
</evidence>
<dbReference type="EMBL" id="RIBY02001848">
    <property type="protein sequence ID" value="KAH9827873.1"/>
    <property type="molecule type" value="Genomic_DNA"/>
</dbReference>
<dbReference type="OrthoDB" id="4525115at2759"/>
<protein>
    <recommendedName>
        <fullName evidence="4">Myb-like domain-containing protein</fullName>
    </recommendedName>
</protein>
<evidence type="ECO:0000256" key="1">
    <source>
        <dbReference type="SAM" id="MobiDB-lite"/>
    </source>
</evidence>
<name>A0A9W7W2H2_9PEZI</name>
<organism evidence="2 3">
    <name type="scientific">Teratosphaeria destructans</name>
    <dbReference type="NCBI Taxonomy" id="418781"/>
    <lineage>
        <taxon>Eukaryota</taxon>
        <taxon>Fungi</taxon>
        <taxon>Dikarya</taxon>
        <taxon>Ascomycota</taxon>
        <taxon>Pezizomycotina</taxon>
        <taxon>Dothideomycetes</taxon>
        <taxon>Dothideomycetidae</taxon>
        <taxon>Mycosphaerellales</taxon>
        <taxon>Teratosphaeriaceae</taxon>
        <taxon>Teratosphaeria</taxon>
    </lineage>
</organism>
<evidence type="ECO:0000313" key="3">
    <source>
        <dbReference type="Proteomes" id="UP001138500"/>
    </source>
</evidence>
<comment type="caution">
    <text evidence="2">The sequence shown here is derived from an EMBL/GenBank/DDBJ whole genome shotgun (WGS) entry which is preliminary data.</text>
</comment>
<dbReference type="InterPro" id="IPR009057">
    <property type="entry name" value="Homeodomain-like_sf"/>
</dbReference>
<proteinExistence type="predicted"/>
<gene>
    <name evidence="2" type="ORF">Tdes44962_MAKER09584</name>
</gene>
<keyword evidence="3" id="KW-1185">Reference proteome</keyword>
<dbReference type="AlphaFoldDB" id="A0A9W7W2H2"/>
<feature type="compositionally biased region" description="Basic and acidic residues" evidence="1">
    <location>
        <begin position="111"/>
        <end position="123"/>
    </location>
</feature>
<feature type="compositionally biased region" description="Basic and acidic residues" evidence="1">
    <location>
        <begin position="55"/>
        <end position="64"/>
    </location>
</feature>
<dbReference type="Proteomes" id="UP001138500">
    <property type="component" value="Unassembled WGS sequence"/>
</dbReference>
<feature type="region of interest" description="Disordered" evidence="1">
    <location>
        <begin position="55"/>
        <end position="132"/>
    </location>
</feature>